<evidence type="ECO:0000256" key="6">
    <source>
        <dbReference type="ARBA" id="ARBA00023125"/>
    </source>
</evidence>
<keyword evidence="4" id="KW-0902">Two-component regulatory system</keyword>
<dbReference type="GO" id="GO:0005737">
    <property type="term" value="C:cytoplasm"/>
    <property type="evidence" value="ECO:0007669"/>
    <property type="project" value="UniProtKB-SubCell"/>
</dbReference>
<comment type="caution">
    <text evidence="11">The sequence shown here is derived from an EMBL/GenBank/DDBJ whole genome shotgun (WGS) entry which is preliminary data.</text>
</comment>
<evidence type="ECO:0000313" key="11">
    <source>
        <dbReference type="EMBL" id="TLS52426.1"/>
    </source>
</evidence>
<dbReference type="OrthoDB" id="2508795at2"/>
<organism evidence="11 12">
    <name type="scientific">Paenibacillus antri</name>
    <dbReference type="NCBI Taxonomy" id="2582848"/>
    <lineage>
        <taxon>Bacteria</taxon>
        <taxon>Bacillati</taxon>
        <taxon>Bacillota</taxon>
        <taxon>Bacilli</taxon>
        <taxon>Bacillales</taxon>
        <taxon>Paenibacillaceae</taxon>
        <taxon>Paenibacillus</taxon>
    </lineage>
</organism>
<evidence type="ECO:0000313" key="12">
    <source>
        <dbReference type="Proteomes" id="UP000309676"/>
    </source>
</evidence>
<feature type="modified residue" description="4-aspartylphosphate" evidence="8">
    <location>
        <position position="54"/>
    </location>
</feature>
<dbReference type="InterPro" id="IPR051552">
    <property type="entry name" value="HptR"/>
</dbReference>
<dbReference type="InterPro" id="IPR009057">
    <property type="entry name" value="Homeodomain-like_sf"/>
</dbReference>
<dbReference type="PROSITE" id="PS01124">
    <property type="entry name" value="HTH_ARAC_FAMILY_2"/>
    <property type="match status" value="1"/>
</dbReference>
<keyword evidence="6" id="KW-0238">DNA-binding</keyword>
<dbReference type="InterPro" id="IPR018060">
    <property type="entry name" value="HTH_AraC"/>
</dbReference>
<evidence type="ECO:0000256" key="8">
    <source>
        <dbReference type="PROSITE-ProRule" id="PRU00169"/>
    </source>
</evidence>
<dbReference type="Pfam" id="PF12833">
    <property type="entry name" value="HTH_18"/>
    <property type="match status" value="1"/>
</dbReference>
<dbReference type="GO" id="GO:0000160">
    <property type="term" value="P:phosphorelay signal transduction system"/>
    <property type="evidence" value="ECO:0007669"/>
    <property type="project" value="UniProtKB-KW"/>
</dbReference>
<dbReference type="SUPFAM" id="SSF46689">
    <property type="entry name" value="Homeodomain-like"/>
    <property type="match status" value="2"/>
</dbReference>
<evidence type="ECO:0000256" key="1">
    <source>
        <dbReference type="ARBA" id="ARBA00004496"/>
    </source>
</evidence>
<dbReference type="InterPro" id="IPR001789">
    <property type="entry name" value="Sig_transdc_resp-reg_receiver"/>
</dbReference>
<dbReference type="PROSITE" id="PS50110">
    <property type="entry name" value="RESPONSE_REGULATORY"/>
    <property type="match status" value="1"/>
</dbReference>
<evidence type="ECO:0000259" key="9">
    <source>
        <dbReference type="PROSITE" id="PS01124"/>
    </source>
</evidence>
<evidence type="ECO:0000256" key="3">
    <source>
        <dbReference type="ARBA" id="ARBA00022553"/>
    </source>
</evidence>
<dbReference type="SMART" id="SM00342">
    <property type="entry name" value="HTH_ARAC"/>
    <property type="match status" value="1"/>
</dbReference>
<comment type="subcellular location">
    <subcellularLocation>
        <location evidence="1">Cytoplasm</location>
    </subcellularLocation>
</comment>
<dbReference type="PANTHER" id="PTHR42713:SF3">
    <property type="entry name" value="TRANSCRIPTIONAL REGULATORY PROTEIN HPTR"/>
    <property type="match status" value="1"/>
</dbReference>
<dbReference type="Pfam" id="PF00072">
    <property type="entry name" value="Response_reg"/>
    <property type="match status" value="1"/>
</dbReference>
<dbReference type="Gene3D" id="3.40.50.2300">
    <property type="match status" value="1"/>
</dbReference>
<dbReference type="RefSeq" id="WP_138194082.1">
    <property type="nucleotide sequence ID" value="NZ_VCIW01000005.1"/>
</dbReference>
<dbReference type="PANTHER" id="PTHR42713">
    <property type="entry name" value="HISTIDINE KINASE-RELATED"/>
    <property type="match status" value="1"/>
</dbReference>
<gene>
    <name evidence="11" type="ORF">FE782_10695</name>
</gene>
<dbReference type="GO" id="GO:0043565">
    <property type="term" value="F:sequence-specific DNA binding"/>
    <property type="evidence" value="ECO:0007669"/>
    <property type="project" value="InterPro"/>
</dbReference>
<dbReference type="PROSITE" id="PS00041">
    <property type="entry name" value="HTH_ARAC_FAMILY_1"/>
    <property type="match status" value="1"/>
</dbReference>
<evidence type="ECO:0000259" key="10">
    <source>
        <dbReference type="PROSITE" id="PS50110"/>
    </source>
</evidence>
<feature type="domain" description="HTH araC/xylS-type" evidence="9">
    <location>
        <begin position="431"/>
        <end position="528"/>
    </location>
</feature>
<dbReference type="GO" id="GO:0003700">
    <property type="term" value="F:DNA-binding transcription factor activity"/>
    <property type="evidence" value="ECO:0007669"/>
    <property type="project" value="InterPro"/>
</dbReference>
<name>A0A5R9GDL1_9BACL</name>
<protein>
    <submittedName>
        <fullName evidence="11">Response regulator</fullName>
    </submittedName>
</protein>
<evidence type="ECO:0000256" key="2">
    <source>
        <dbReference type="ARBA" id="ARBA00022490"/>
    </source>
</evidence>
<keyword evidence="5" id="KW-0805">Transcription regulation</keyword>
<keyword evidence="3 8" id="KW-0597">Phosphoprotein</keyword>
<proteinExistence type="predicted"/>
<dbReference type="InterPro" id="IPR011006">
    <property type="entry name" value="CheY-like_superfamily"/>
</dbReference>
<dbReference type="CDD" id="cd17536">
    <property type="entry name" value="REC_YesN-like"/>
    <property type="match status" value="1"/>
</dbReference>
<keyword evidence="7" id="KW-0804">Transcription</keyword>
<feature type="domain" description="Response regulatory" evidence="10">
    <location>
        <begin position="2"/>
        <end position="119"/>
    </location>
</feature>
<evidence type="ECO:0000256" key="4">
    <source>
        <dbReference type="ARBA" id="ARBA00023012"/>
    </source>
</evidence>
<evidence type="ECO:0000256" key="5">
    <source>
        <dbReference type="ARBA" id="ARBA00023015"/>
    </source>
</evidence>
<accession>A0A5R9GDL1</accession>
<dbReference type="InterPro" id="IPR018062">
    <property type="entry name" value="HTH_AraC-typ_CS"/>
</dbReference>
<sequence>MNLFLAEDEPRLLYSTAYSIPWEEYGIDVVGTATNGIDALAMIERLQPDILLLDIQMPGLDGLSVARKAMSRGTRMKVIVLSGHDDFAYAKGALELGAVRYLLKPAGEDEIVEAVRETAERIRKEREAEVDFLSLRHRWEEHLPLLRAMFFSRWIHGDYTEEEIDRQAGRLVLDLPSDRLYALTVFELDPADEPSAEDASFESFALQTIAEDFFGTKGILVFQDAEQRVAALYIGKEDEIADEFAFRANDGASKLLALTEDALKRTASAGVSSLGGRGDAPTLYRQAIRALLERAWLGNNLVIPFTERTEDGLPAPATPEFERELETALGMGAADRAAELIAERFDPRGGELRSLEYFQEQALYLYSLLIRTIHKNGWSVRETAGDEFMDFMQPEALKNPVLAMHWLQRAARRIVHYGGLQRSTMMHRLISRLLAMIEEDLSLDITLHSAAEKLYLAPAYLSRLFKKETGVAFSAYLTDRKMTKARDLLMDGAKVYEAAAAVGYRDVSHFTKMFRRFWGTTPGELGRAGKGVS</sequence>
<evidence type="ECO:0000256" key="7">
    <source>
        <dbReference type="ARBA" id="ARBA00023163"/>
    </source>
</evidence>
<dbReference type="SUPFAM" id="SSF52172">
    <property type="entry name" value="CheY-like"/>
    <property type="match status" value="1"/>
</dbReference>
<dbReference type="Gene3D" id="1.10.10.60">
    <property type="entry name" value="Homeodomain-like"/>
    <property type="match status" value="2"/>
</dbReference>
<keyword evidence="12" id="KW-1185">Reference proteome</keyword>
<dbReference type="EMBL" id="VCIW01000005">
    <property type="protein sequence ID" value="TLS52426.1"/>
    <property type="molecule type" value="Genomic_DNA"/>
</dbReference>
<dbReference type="Proteomes" id="UP000309676">
    <property type="component" value="Unassembled WGS sequence"/>
</dbReference>
<dbReference type="SMART" id="SM00448">
    <property type="entry name" value="REC"/>
    <property type="match status" value="1"/>
</dbReference>
<dbReference type="AlphaFoldDB" id="A0A5R9GDL1"/>
<reference evidence="11 12" key="1">
    <citation type="submission" date="2019-05" db="EMBL/GenBank/DDBJ databases">
        <authorList>
            <person name="Narsing Rao M.P."/>
            <person name="Li W.J."/>
        </authorList>
    </citation>
    <scope>NUCLEOTIDE SEQUENCE [LARGE SCALE GENOMIC DNA]</scope>
    <source>
        <strain evidence="11 12">SYSU_K30003</strain>
    </source>
</reference>
<keyword evidence="2" id="KW-0963">Cytoplasm</keyword>